<dbReference type="EMBL" id="UZAL01052852">
    <property type="protein sequence ID" value="VDP87866.1"/>
    <property type="molecule type" value="Genomic_DNA"/>
</dbReference>
<evidence type="ECO:0000313" key="2">
    <source>
        <dbReference type="Proteomes" id="UP000269396"/>
    </source>
</evidence>
<evidence type="ECO:0000313" key="1">
    <source>
        <dbReference type="EMBL" id="VDP87866.1"/>
    </source>
</evidence>
<dbReference type="AlphaFoldDB" id="A0A183Q7Q3"/>
<accession>A0A183Q7Q3</accession>
<proteinExistence type="predicted"/>
<gene>
    <name evidence="1" type="ORF">SMTD_LOCUS22640</name>
</gene>
<sequence length="31" mass="3770">MLDICVHCCIILVYLFLLQIQMLHNLFDIKY</sequence>
<dbReference type="Proteomes" id="UP000269396">
    <property type="component" value="Unassembled WGS sequence"/>
</dbReference>
<protein>
    <submittedName>
        <fullName evidence="1">Uncharacterized protein</fullName>
    </submittedName>
</protein>
<keyword evidence="2" id="KW-1185">Reference proteome</keyword>
<reference evidence="1 2" key="1">
    <citation type="submission" date="2018-11" db="EMBL/GenBank/DDBJ databases">
        <authorList>
            <consortium name="Pathogen Informatics"/>
        </authorList>
    </citation>
    <scope>NUCLEOTIDE SEQUENCE [LARGE SCALE GENOMIC DNA]</scope>
    <source>
        <strain>Denwood</strain>
        <strain evidence="2">Zambia</strain>
    </source>
</reference>
<name>A0A183Q7Q3_9TREM</name>
<organism evidence="1 2">
    <name type="scientific">Schistosoma mattheei</name>
    <dbReference type="NCBI Taxonomy" id="31246"/>
    <lineage>
        <taxon>Eukaryota</taxon>
        <taxon>Metazoa</taxon>
        <taxon>Spiralia</taxon>
        <taxon>Lophotrochozoa</taxon>
        <taxon>Platyhelminthes</taxon>
        <taxon>Trematoda</taxon>
        <taxon>Digenea</taxon>
        <taxon>Strigeidida</taxon>
        <taxon>Schistosomatoidea</taxon>
        <taxon>Schistosomatidae</taxon>
        <taxon>Schistosoma</taxon>
    </lineage>
</organism>